<evidence type="ECO:0000259" key="5">
    <source>
        <dbReference type="Pfam" id="PF00877"/>
    </source>
</evidence>
<keyword evidence="11" id="KW-1185">Reference proteome</keyword>
<dbReference type="AlphaFoldDB" id="A0A076F8D6"/>
<reference evidence="11" key="1">
    <citation type="journal article" date="2014" name="Genome Announc.">
        <title>Complete Genome Sequence of Campylobacter iguaniorum Strain 1485ET, Isolated from a Bearded Dragon (Pogona vitticeps).</title>
        <authorList>
            <person name="Gilbert M.J."/>
            <person name="Miller W.G."/>
            <person name="Yee E."/>
            <person name="Kik M."/>
            <person name="Wagenaar J.A."/>
            <person name="Duim B."/>
        </authorList>
    </citation>
    <scope>NUCLEOTIDE SEQUENCE [LARGE SCALE GENOMIC DNA]</scope>
    <source>
        <strain evidence="11">1485E</strain>
    </source>
</reference>
<feature type="domain" description="NLPC/P60 N-terminal" evidence="6">
    <location>
        <begin position="6"/>
        <end position="109"/>
    </location>
</feature>
<dbReference type="Pfam" id="PF13539">
    <property type="entry name" value="Peptidase_M15_4"/>
    <property type="match status" value="1"/>
</dbReference>
<keyword evidence="3" id="KW-0378">Hydrolase</keyword>
<evidence type="ECO:0000313" key="11">
    <source>
        <dbReference type="Proteomes" id="UP000028486"/>
    </source>
</evidence>
<dbReference type="InterPro" id="IPR039439">
    <property type="entry name" value="SH3b1_dom"/>
</dbReference>
<feature type="domain" description="SH3b2-type SH3" evidence="8">
    <location>
        <begin position="196"/>
        <end position="236"/>
    </location>
</feature>
<dbReference type="STRING" id="1244531.CIG2463D_0625"/>
<dbReference type="Pfam" id="PF12912">
    <property type="entry name" value="N_NLPC_P60"/>
    <property type="match status" value="1"/>
</dbReference>
<keyword evidence="4" id="KW-0788">Thiol protease</keyword>
<dbReference type="Pfam" id="PF12914">
    <property type="entry name" value="SH3_7"/>
    <property type="match status" value="1"/>
</dbReference>
<keyword evidence="2" id="KW-0645">Protease</keyword>
<dbReference type="SUPFAM" id="SSF55166">
    <property type="entry name" value="Hedgehog/DD-peptidase"/>
    <property type="match status" value="1"/>
</dbReference>
<dbReference type="KEGG" id="caj:CIG1485E_0625"/>
<evidence type="ECO:0000259" key="9">
    <source>
        <dbReference type="Pfam" id="PF13539"/>
    </source>
</evidence>
<dbReference type="InterPro" id="IPR026864">
    <property type="entry name" value="SH3b2-type_SH3"/>
</dbReference>
<evidence type="ECO:0000259" key="7">
    <source>
        <dbReference type="Pfam" id="PF12913"/>
    </source>
</evidence>
<dbReference type="InterPro" id="IPR000064">
    <property type="entry name" value="NLP_P60_dom"/>
</dbReference>
<dbReference type="Pfam" id="PF00877">
    <property type="entry name" value="NLPC_P60"/>
    <property type="match status" value="1"/>
</dbReference>
<evidence type="ECO:0000256" key="1">
    <source>
        <dbReference type="ARBA" id="ARBA00007074"/>
    </source>
</evidence>
<sequence length="647" mass="74763">MKPIFFIISVILMCGCSLKQQQQILDLGFEQNATILPKFEDNITINHNVLLSKYFSVWSEEITQNQGDLMWAFKTYKNSSKKTYYGESGLPRSQEWFKKQKQNANFDEFKTILQPALTLTNTVIRNFPTFDKLFLNVKQAGEGYPFDYLQDSIIPALSPVLISHYSKDKAFAFVRSDAIWGFVPTINLKVLTKNEVSEFKNYKFGAFKFDNFPVLDTNNQFKFSSRIGGIFPYNDENKTHFVLKNQLIISKDFSSKFEELNDENIKIRLNNMLGQNYGWGGENGLRDCSLFLKDYFASFGIWLPRNSKEQGKIGQVINLSNLNNEEKEKMIKKYAIPFLTLLYMPGHIMLYAGEVNGSLVAVHDAWGIRTKDDGRAMIGGIAITDLQIGKDEPNINKKALLLSKIKSMNTIITDEKSAFEMAYNIKIDGNTLKFEDGSQMSFDDNQTKNYDKYLNNPSIKDMLAYKYPLLEPLNSLLSDAGRFRNSEFFNKIYGMDKESVKANLTEIIWLKNSVNKKFKFNSKNGAAKALQKVSNELDILVQNEPKFKKYLDNPSGTFNYRIIAKTNRLSAHSWGIAIDINTNLSDYWQWSKDGKYKNQIPKEIVEIFEKHGFIWGGRWQHFDTMHFEYRPEFSVYTNSRQESFNLI</sequence>
<dbReference type="eggNOG" id="COG0791">
    <property type="taxonomic scope" value="Bacteria"/>
</dbReference>
<comment type="similarity">
    <text evidence="1">Belongs to the peptidase C40 family.</text>
</comment>
<dbReference type="InterPro" id="IPR025606">
    <property type="entry name" value="NLPC/P60_N_dom"/>
</dbReference>
<dbReference type="PROSITE" id="PS51257">
    <property type="entry name" value="PROKAR_LIPOPROTEIN"/>
    <property type="match status" value="1"/>
</dbReference>
<evidence type="ECO:0000256" key="2">
    <source>
        <dbReference type="ARBA" id="ARBA00022670"/>
    </source>
</evidence>
<evidence type="ECO:0000259" key="8">
    <source>
        <dbReference type="Pfam" id="PF12914"/>
    </source>
</evidence>
<dbReference type="Gene3D" id="3.30.1380.10">
    <property type="match status" value="1"/>
</dbReference>
<dbReference type="InterPro" id="IPR039561">
    <property type="entry name" value="Peptidase_M15C"/>
</dbReference>
<dbReference type="InterPro" id="IPR038765">
    <property type="entry name" value="Papain-like_cys_pep_sf"/>
</dbReference>
<name>A0A076F8D6_9BACT</name>
<dbReference type="EMBL" id="CP009043">
    <property type="protein sequence ID" value="AII14485.1"/>
    <property type="molecule type" value="Genomic_DNA"/>
</dbReference>
<dbReference type="HOGENOM" id="CLU_423724_0_0_7"/>
<gene>
    <name evidence="10" type="ORF">CIG1485E_0625</name>
</gene>
<evidence type="ECO:0000259" key="6">
    <source>
        <dbReference type="Pfam" id="PF12912"/>
    </source>
</evidence>
<feature type="domain" description="Peptidase M15C" evidence="9">
    <location>
        <begin position="565"/>
        <end position="629"/>
    </location>
</feature>
<dbReference type="InterPro" id="IPR009045">
    <property type="entry name" value="Zn_M74/Hedgehog-like"/>
</dbReference>
<dbReference type="Proteomes" id="UP000028486">
    <property type="component" value="Chromosome"/>
</dbReference>
<dbReference type="SUPFAM" id="SSF54001">
    <property type="entry name" value="Cysteine proteinases"/>
    <property type="match status" value="1"/>
</dbReference>
<evidence type="ECO:0000256" key="3">
    <source>
        <dbReference type="ARBA" id="ARBA00022801"/>
    </source>
</evidence>
<protein>
    <submittedName>
        <fullName evidence="10">Putative cysteine peptidase, peptidase M15 family (SH3, Nlp/P60 domains)</fullName>
    </submittedName>
</protein>
<dbReference type="Pfam" id="PF12913">
    <property type="entry name" value="SH3_6"/>
    <property type="match status" value="1"/>
</dbReference>
<dbReference type="CDD" id="cd14845">
    <property type="entry name" value="L-Ala-D-Glu_peptidase_like"/>
    <property type="match status" value="1"/>
</dbReference>
<feature type="domain" description="NlpC/P60" evidence="5">
    <location>
        <begin position="274"/>
        <end position="354"/>
    </location>
</feature>
<feature type="domain" description="SH3b1" evidence="7">
    <location>
        <begin position="133"/>
        <end position="184"/>
    </location>
</feature>
<dbReference type="Gene3D" id="3.90.1720.10">
    <property type="entry name" value="endopeptidase domain like (from Nostoc punctiforme)"/>
    <property type="match status" value="1"/>
</dbReference>
<dbReference type="RefSeq" id="WP_038453631.1">
    <property type="nucleotide sequence ID" value="NZ_CP009043.1"/>
</dbReference>
<proteinExistence type="inferred from homology"/>
<evidence type="ECO:0000256" key="4">
    <source>
        <dbReference type="ARBA" id="ARBA00022807"/>
    </source>
</evidence>
<accession>A0A076F8D6</accession>
<organism evidence="10 11">
    <name type="scientific">Campylobacter iguaniorum</name>
    <dbReference type="NCBI Taxonomy" id="1244531"/>
    <lineage>
        <taxon>Bacteria</taxon>
        <taxon>Pseudomonadati</taxon>
        <taxon>Campylobacterota</taxon>
        <taxon>Epsilonproteobacteria</taxon>
        <taxon>Campylobacterales</taxon>
        <taxon>Campylobacteraceae</taxon>
        <taxon>Campylobacter</taxon>
    </lineage>
</organism>
<dbReference type="GO" id="GO:0008234">
    <property type="term" value="F:cysteine-type peptidase activity"/>
    <property type="evidence" value="ECO:0007669"/>
    <property type="project" value="UniProtKB-KW"/>
</dbReference>
<evidence type="ECO:0000313" key="10">
    <source>
        <dbReference type="EMBL" id="AII14485.1"/>
    </source>
</evidence>
<dbReference type="GO" id="GO:0006508">
    <property type="term" value="P:proteolysis"/>
    <property type="evidence" value="ECO:0007669"/>
    <property type="project" value="UniProtKB-KW"/>
</dbReference>